<proteinExistence type="predicted"/>
<reference evidence="2" key="1">
    <citation type="submission" date="2018-01" db="EMBL/GenBank/DDBJ databases">
        <title>An insight into the sialome of Amazonian anophelines.</title>
        <authorList>
            <person name="Ribeiro J.M."/>
            <person name="Scarpassa V."/>
            <person name="Calvo E."/>
        </authorList>
    </citation>
    <scope>NUCLEOTIDE SEQUENCE</scope>
    <source>
        <tissue evidence="2">Salivary glands</tissue>
    </source>
</reference>
<protein>
    <submittedName>
        <fullName evidence="2">Putative secreted peptide</fullName>
    </submittedName>
</protein>
<sequence>MRSNISHNTILIVFLFRVCCACAFSEGRFNRIGWGRFEHKLLIENLRSSNTLLNEYQRGVVKKRINCTVLQSYT</sequence>
<evidence type="ECO:0000313" key="2">
    <source>
        <dbReference type="EMBL" id="MBW30320.1"/>
    </source>
</evidence>
<organism evidence="2">
    <name type="scientific">Anopheles braziliensis</name>
    <dbReference type="NCBI Taxonomy" id="58242"/>
    <lineage>
        <taxon>Eukaryota</taxon>
        <taxon>Metazoa</taxon>
        <taxon>Ecdysozoa</taxon>
        <taxon>Arthropoda</taxon>
        <taxon>Hexapoda</taxon>
        <taxon>Insecta</taxon>
        <taxon>Pterygota</taxon>
        <taxon>Neoptera</taxon>
        <taxon>Endopterygota</taxon>
        <taxon>Diptera</taxon>
        <taxon>Nematocera</taxon>
        <taxon>Culicoidea</taxon>
        <taxon>Culicidae</taxon>
        <taxon>Anophelinae</taxon>
        <taxon>Anopheles</taxon>
    </lineage>
</organism>
<dbReference type="EMBL" id="GGFM01009569">
    <property type="protein sequence ID" value="MBW30320.1"/>
    <property type="molecule type" value="Transcribed_RNA"/>
</dbReference>
<keyword evidence="1" id="KW-0732">Signal</keyword>
<accession>A0A2M3ZPE8</accession>
<dbReference type="AlphaFoldDB" id="A0A2M3ZPE8"/>
<evidence type="ECO:0000256" key="1">
    <source>
        <dbReference type="SAM" id="SignalP"/>
    </source>
</evidence>
<name>A0A2M3ZPE8_9DIPT</name>
<feature type="chain" id="PRO_5014630203" evidence="1">
    <location>
        <begin position="24"/>
        <end position="74"/>
    </location>
</feature>
<feature type="signal peptide" evidence="1">
    <location>
        <begin position="1"/>
        <end position="23"/>
    </location>
</feature>